<dbReference type="OrthoDB" id="1170793at2"/>
<dbReference type="InterPro" id="IPR009100">
    <property type="entry name" value="AcylCoA_DH/oxidase_NM_dom_sf"/>
</dbReference>
<gene>
    <name evidence="1" type="ORF">CW751_09690</name>
</gene>
<evidence type="ECO:0008006" key="3">
    <source>
        <dbReference type="Google" id="ProtNLM"/>
    </source>
</evidence>
<name>A0A2I0R236_9FLAO</name>
<organism evidence="1 2">
    <name type="scientific">Brumimicrobium salinarum</name>
    <dbReference type="NCBI Taxonomy" id="2058658"/>
    <lineage>
        <taxon>Bacteria</taxon>
        <taxon>Pseudomonadati</taxon>
        <taxon>Bacteroidota</taxon>
        <taxon>Flavobacteriia</taxon>
        <taxon>Flavobacteriales</taxon>
        <taxon>Crocinitomicaceae</taxon>
        <taxon>Brumimicrobium</taxon>
    </lineage>
</organism>
<dbReference type="Gene3D" id="1.10.540.10">
    <property type="entry name" value="Acyl-CoA dehydrogenase/oxidase, N-terminal domain"/>
    <property type="match status" value="1"/>
</dbReference>
<protein>
    <recommendedName>
        <fullName evidence="3">Acyl-CoA dehydrogenase</fullName>
    </recommendedName>
</protein>
<sequence>MSPFTIQEYQQFHLNTNRLEECYTEKWFKMFVPKTYNGLQLSMEEGCRKLLKIAEIQGGLGWTVNLGAGANWFAGFFDDEVANKLFSPEKAVIAGSGTVNGSWEDVKKGFEITGQWSKCTGAAHATLFSITAKNSDEEPKTFVVPREQVMLSKEKWPIMGMRNSSSFGISLQKATVPIGYDFKMNEVKNHLDYGVFHIPFQSFARLCMSASFLGVVLCLMRHCLRENSKSKVTSIIKNELEPLIRSTANRLYQLAERTENRSKQNQLLEQDAMQIKTELGKAHLAIFDVVQSLFLAGGLSFIEEDQIIHWAYRDVLTAVQHFMVKP</sequence>
<dbReference type="EMBL" id="PJNI01000009">
    <property type="protein sequence ID" value="PKR80632.1"/>
    <property type="molecule type" value="Genomic_DNA"/>
</dbReference>
<reference evidence="1 2" key="1">
    <citation type="submission" date="2017-12" db="EMBL/GenBank/DDBJ databases">
        <title>The draft genome sequence of Brumimicrobium saltpan LHR20.</title>
        <authorList>
            <person name="Do Z.-J."/>
            <person name="Luo H.-R."/>
        </authorList>
    </citation>
    <scope>NUCLEOTIDE SEQUENCE [LARGE SCALE GENOMIC DNA]</scope>
    <source>
        <strain evidence="1 2">LHR20</strain>
    </source>
</reference>
<dbReference type="InterPro" id="IPR046373">
    <property type="entry name" value="Acyl-CoA_Oxase/DH_mid-dom_sf"/>
</dbReference>
<comment type="caution">
    <text evidence="1">The sequence shown here is derived from an EMBL/GenBank/DDBJ whole genome shotgun (WGS) entry which is preliminary data.</text>
</comment>
<keyword evidence="2" id="KW-1185">Reference proteome</keyword>
<evidence type="ECO:0000313" key="1">
    <source>
        <dbReference type="EMBL" id="PKR80632.1"/>
    </source>
</evidence>
<proteinExistence type="predicted"/>
<dbReference type="SUPFAM" id="SSF56645">
    <property type="entry name" value="Acyl-CoA dehydrogenase NM domain-like"/>
    <property type="match status" value="1"/>
</dbReference>
<dbReference type="AlphaFoldDB" id="A0A2I0R236"/>
<dbReference type="GO" id="GO:0050660">
    <property type="term" value="F:flavin adenine dinucleotide binding"/>
    <property type="evidence" value="ECO:0007669"/>
    <property type="project" value="InterPro"/>
</dbReference>
<dbReference type="InterPro" id="IPR037069">
    <property type="entry name" value="AcylCoA_DH/ox_N_sf"/>
</dbReference>
<dbReference type="Gene3D" id="2.40.110.10">
    <property type="entry name" value="Butyryl-CoA Dehydrogenase, subunit A, domain 2"/>
    <property type="match status" value="1"/>
</dbReference>
<dbReference type="Proteomes" id="UP000236654">
    <property type="component" value="Unassembled WGS sequence"/>
</dbReference>
<evidence type="ECO:0000313" key="2">
    <source>
        <dbReference type="Proteomes" id="UP000236654"/>
    </source>
</evidence>
<dbReference type="RefSeq" id="WP_101334802.1">
    <property type="nucleotide sequence ID" value="NZ_PJNI01000009.1"/>
</dbReference>
<accession>A0A2I0R236</accession>
<dbReference type="GO" id="GO:0016627">
    <property type="term" value="F:oxidoreductase activity, acting on the CH-CH group of donors"/>
    <property type="evidence" value="ECO:0007669"/>
    <property type="project" value="InterPro"/>
</dbReference>